<evidence type="ECO:0000256" key="1">
    <source>
        <dbReference type="ARBA" id="ARBA00002901"/>
    </source>
</evidence>
<comment type="similarity">
    <text evidence="3 6">Belongs to the MoeA family.</text>
</comment>
<evidence type="ECO:0000313" key="9">
    <source>
        <dbReference type="Proteomes" id="UP000267268"/>
    </source>
</evidence>
<dbReference type="InterPro" id="IPR001453">
    <property type="entry name" value="MoaB/Mog_dom"/>
</dbReference>
<dbReference type="InterPro" id="IPR005110">
    <property type="entry name" value="MoeA_linker/N"/>
</dbReference>
<keyword evidence="6 8" id="KW-0808">Transferase</keyword>
<evidence type="ECO:0000256" key="5">
    <source>
        <dbReference type="ARBA" id="ARBA00047317"/>
    </source>
</evidence>
<dbReference type="Proteomes" id="UP000267268">
    <property type="component" value="Chromosome 1"/>
</dbReference>
<sequence length="403" mass="44976">MQNHLIEPSKVDEIISKVHLDLPSEKVNFSDSLGRTLAENIYADRDFPPFDRVAMDGIGIHHSSIDNAKNLFIIEDVQPAGSSQLKLKESENCIEVMTGAILPEGTDVVIPYEWTERRGEQMFVSDFKHAQSFTNVHRKGIDVKKGEVLIKAGTIITSAEIGILSTVGKVEVVVKALPKVAVIATGDELVGIDQIPADYQIRMSNCYSIQSRLQEEGISSKIYHIVDDKEALKVKIKGLFSSYNIFVFSGGVSKGKFDYLPQVFEELGVVKQFHGVKQRPGKPFWFGITKNNQPIFALPGNPVSTYLCANRYLIPWLNRELQKENRQPKAILDSDYSFDKPLTYFLQVKSYYNSSGELCVSPTTGGGSGDLANLSIADAFVELPSDRNTFIKGDKLPIWFYKK</sequence>
<evidence type="ECO:0000256" key="6">
    <source>
        <dbReference type="RuleBase" id="RU365090"/>
    </source>
</evidence>
<feature type="domain" description="MoaB/Mog" evidence="7">
    <location>
        <begin position="181"/>
        <end position="320"/>
    </location>
</feature>
<dbReference type="Gene3D" id="2.170.190.11">
    <property type="entry name" value="Molybdopterin biosynthesis moea protein, domain 3"/>
    <property type="match status" value="1"/>
</dbReference>
<dbReference type="EMBL" id="CP034562">
    <property type="protein sequence ID" value="AZQ62607.1"/>
    <property type="molecule type" value="Genomic_DNA"/>
</dbReference>
<protein>
    <recommendedName>
        <fullName evidence="6">Molybdopterin molybdenumtransferase</fullName>
        <ecNumber evidence="6">2.10.1.1</ecNumber>
    </recommendedName>
</protein>
<evidence type="ECO:0000256" key="4">
    <source>
        <dbReference type="ARBA" id="ARBA00023150"/>
    </source>
</evidence>
<dbReference type="InterPro" id="IPR038987">
    <property type="entry name" value="MoeA-like"/>
</dbReference>
<dbReference type="InterPro" id="IPR005111">
    <property type="entry name" value="MoeA_C_domain_IV"/>
</dbReference>
<dbReference type="SUPFAM" id="SSF53218">
    <property type="entry name" value="Molybdenum cofactor biosynthesis proteins"/>
    <property type="match status" value="1"/>
</dbReference>
<accession>A0A3Q9FNA6</accession>
<dbReference type="EC" id="2.10.1.1" evidence="6"/>
<proteinExistence type="inferred from homology"/>
<comment type="catalytic activity">
    <reaction evidence="5">
        <text>adenylyl-molybdopterin + molybdate = Mo-molybdopterin + AMP + H(+)</text>
        <dbReference type="Rhea" id="RHEA:35047"/>
        <dbReference type="ChEBI" id="CHEBI:15378"/>
        <dbReference type="ChEBI" id="CHEBI:36264"/>
        <dbReference type="ChEBI" id="CHEBI:62727"/>
        <dbReference type="ChEBI" id="CHEBI:71302"/>
        <dbReference type="ChEBI" id="CHEBI:456215"/>
        <dbReference type="EC" id="2.10.1.1"/>
    </reaction>
</comment>
<dbReference type="AlphaFoldDB" id="A0A3Q9FNA6"/>
<dbReference type="InterPro" id="IPR036425">
    <property type="entry name" value="MoaB/Mog-like_dom_sf"/>
</dbReference>
<dbReference type="PANTHER" id="PTHR10192">
    <property type="entry name" value="MOLYBDOPTERIN BIOSYNTHESIS PROTEIN"/>
    <property type="match status" value="1"/>
</dbReference>
<comment type="function">
    <text evidence="1 6">Catalyzes the insertion of molybdate into adenylated molybdopterin with the concomitant release of AMP.</text>
</comment>
<evidence type="ECO:0000256" key="2">
    <source>
        <dbReference type="ARBA" id="ARBA00005046"/>
    </source>
</evidence>
<dbReference type="RefSeq" id="WP_126614277.1">
    <property type="nucleotide sequence ID" value="NZ_CP034562.1"/>
</dbReference>
<keyword evidence="4 6" id="KW-0501">Molybdenum cofactor biosynthesis</keyword>
<keyword evidence="9" id="KW-1185">Reference proteome</keyword>
<comment type="pathway">
    <text evidence="2 6">Cofactor biosynthesis; molybdopterin biosynthesis.</text>
</comment>
<evidence type="ECO:0000256" key="3">
    <source>
        <dbReference type="ARBA" id="ARBA00010763"/>
    </source>
</evidence>
<dbReference type="SUPFAM" id="SSF63882">
    <property type="entry name" value="MoeA N-terminal region -like"/>
    <property type="match status" value="1"/>
</dbReference>
<dbReference type="GO" id="GO:0046872">
    <property type="term" value="F:metal ion binding"/>
    <property type="evidence" value="ECO:0007669"/>
    <property type="project" value="UniProtKB-UniRule"/>
</dbReference>
<dbReference type="InterPro" id="IPR036135">
    <property type="entry name" value="MoeA_linker/N_sf"/>
</dbReference>
<dbReference type="PANTHER" id="PTHR10192:SF5">
    <property type="entry name" value="GEPHYRIN"/>
    <property type="match status" value="1"/>
</dbReference>
<dbReference type="CDD" id="cd00887">
    <property type="entry name" value="MoeA"/>
    <property type="match status" value="1"/>
</dbReference>
<dbReference type="Gene3D" id="3.90.105.10">
    <property type="entry name" value="Molybdopterin biosynthesis moea protein, domain 2"/>
    <property type="match status" value="1"/>
</dbReference>
<keyword evidence="6" id="KW-0479">Metal-binding</keyword>
<dbReference type="Pfam" id="PF03454">
    <property type="entry name" value="MoeA_C"/>
    <property type="match status" value="1"/>
</dbReference>
<dbReference type="GO" id="GO:0005829">
    <property type="term" value="C:cytosol"/>
    <property type="evidence" value="ECO:0007669"/>
    <property type="project" value="TreeGrafter"/>
</dbReference>
<keyword evidence="6" id="KW-0460">Magnesium</keyword>
<dbReference type="KEGG" id="fll:EI427_10265"/>
<comment type="cofactor">
    <cofactor evidence="6">
        <name>Mg(2+)</name>
        <dbReference type="ChEBI" id="CHEBI:18420"/>
    </cofactor>
</comment>
<gene>
    <name evidence="8" type="ORF">EI427_10265</name>
</gene>
<organism evidence="8 9">
    <name type="scientific">Flammeovirga pectinis</name>
    <dbReference type="NCBI Taxonomy" id="2494373"/>
    <lineage>
        <taxon>Bacteria</taxon>
        <taxon>Pseudomonadati</taxon>
        <taxon>Bacteroidota</taxon>
        <taxon>Cytophagia</taxon>
        <taxon>Cytophagales</taxon>
        <taxon>Flammeovirgaceae</taxon>
        <taxon>Flammeovirga</taxon>
    </lineage>
</organism>
<name>A0A3Q9FNA6_9BACT</name>
<keyword evidence="6" id="KW-0500">Molybdenum</keyword>
<dbReference type="GO" id="GO:0061599">
    <property type="term" value="F:molybdopterin molybdotransferase activity"/>
    <property type="evidence" value="ECO:0007669"/>
    <property type="project" value="UniProtKB-UniRule"/>
</dbReference>
<reference evidence="8 9" key="1">
    <citation type="submission" date="2018-12" db="EMBL/GenBank/DDBJ databases">
        <title>Flammeovirga pectinis sp. nov., isolated from the gut of the Korean scallop, Patinopecten yessoensis.</title>
        <authorList>
            <person name="Bae J.-W."/>
            <person name="Jeong Y.-S."/>
            <person name="Kang W."/>
        </authorList>
    </citation>
    <scope>NUCLEOTIDE SEQUENCE [LARGE SCALE GENOMIC DNA]</scope>
    <source>
        <strain evidence="8 9">L12M1</strain>
    </source>
</reference>
<dbReference type="InterPro" id="IPR036688">
    <property type="entry name" value="MoeA_C_domain_IV_sf"/>
</dbReference>
<dbReference type="Pfam" id="PF00994">
    <property type="entry name" value="MoCF_biosynth"/>
    <property type="match status" value="1"/>
</dbReference>
<evidence type="ECO:0000313" key="8">
    <source>
        <dbReference type="EMBL" id="AZQ62607.1"/>
    </source>
</evidence>
<dbReference type="GO" id="GO:0006777">
    <property type="term" value="P:Mo-molybdopterin cofactor biosynthetic process"/>
    <property type="evidence" value="ECO:0007669"/>
    <property type="project" value="UniProtKB-UniRule"/>
</dbReference>
<dbReference type="Gene3D" id="2.40.340.10">
    <property type="entry name" value="MoeA, C-terminal, domain IV"/>
    <property type="match status" value="1"/>
</dbReference>
<dbReference type="Pfam" id="PF03453">
    <property type="entry name" value="MoeA_N"/>
    <property type="match status" value="1"/>
</dbReference>
<dbReference type="SMART" id="SM00852">
    <property type="entry name" value="MoCF_biosynth"/>
    <property type="match status" value="1"/>
</dbReference>
<dbReference type="UniPathway" id="UPA00344"/>
<dbReference type="SUPFAM" id="SSF63867">
    <property type="entry name" value="MoeA C-terminal domain-like"/>
    <property type="match status" value="1"/>
</dbReference>
<evidence type="ECO:0000259" key="7">
    <source>
        <dbReference type="SMART" id="SM00852"/>
    </source>
</evidence>
<dbReference type="Gene3D" id="3.40.980.10">
    <property type="entry name" value="MoaB/Mog-like domain"/>
    <property type="match status" value="1"/>
</dbReference>
<dbReference type="OrthoDB" id="9804758at2"/>